<dbReference type="WBParaSite" id="ALUE_0001778201-mRNA-1">
    <property type="protein sequence ID" value="ALUE_0001778201-mRNA-1"/>
    <property type="gene ID" value="ALUE_0001778201"/>
</dbReference>
<accession>A0A0M3IHB0</accession>
<evidence type="ECO:0000313" key="2">
    <source>
        <dbReference type="Proteomes" id="UP000036681"/>
    </source>
</evidence>
<name>A0A0M3IHB0_ASCLU</name>
<sequence length="123" mass="13866">MSIYSLVFKAEVKERILENVALSEYCWVPLEMLGAEVVEVVEEEVAEEDTNVKNMRTEAMMVEVAILTPEAEEAEAEEAELEEAQEEEAQVEAVVVLMMVRRCAPMCLVIWAPDEQCNTPLSN</sequence>
<feature type="coiled-coil region" evidence="1">
    <location>
        <begin position="38"/>
        <end position="94"/>
    </location>
</feature>
<organism evidence="2 3">
    <name type="scientific">Ascaris lumbricoides</name>
    <name type="common">Giant roundworm</name>
    <dbReference type="NCBI Taxonomy" id="6252"/>
    <lineage>
        <taxon>Eukaryota</taxon>
        <taxon>Metazoa</taxon>
        <taxon>Ecdysozoa</taxon>
        <taxon>Nematoda</taxon>
        <taxon>Chromadorea</taxon>
        <taxon>Rhabditida</taxon>
        <taxon>Spirurina</taxon>
        <taxon>Ascaridomorpha</taxon>
        <taxon>Ascaridoidea</taxon>
        <taxon>Ascarididae</taxon>
        <taxon>Ascaris</taxon>
    </lineage>
</organism>
<keyword evidence="1" id="KW-0175">Coiled coil</keyword>
<protein>
    <submittedName>
        <fullName evidence="3">Uncharacterized protein</fullName>
    </submittedName>
</protein>
<evidence type="ECO:0000313" key="3">
    <source>
        <dbReference type="WBParaSite" id="ALUE_0001778201-mRNA-1"/>
    </source>
</evidence>
<keyword evidence="2" id="KW-1185">Reference proteome</keyword>
<dbReference type="AlphaFoldDB" id="A0A0M3IHB0"/>
<reference evidence="3" key="1">
    <citation type="submission" date="2017-02" db="UniProtKB">
        <authorList>
            <consortium name="WormBaseParasite"/>
        </authorList>
    </citation>
    <scope>IDENTIFICATION</scope>
</reference>
<evidence type="ECO:0000256" key="1">
    <source>
        <dbReference type="SAM" id="Coils"/>
    </source>
</evidence>
<proteinExistence type="predicted"/>
<dbReference type="Proteomes" id="UP000036681">
    <property type="component" value="Unplaced"/>
</dbReference>